<dbReference type="AlphaFoldDB" id="A0AAD9KWF0"/>
<feature type="compositionally biased region" description="Low complexity" evidence="1">
    <location>
        <begin position="16"/>
        <end position="25"/>
    </location>
</feature>
<evidence type="ECO:0000256" key="1">
    <source>
        <dbReference type="SAM" id="MobiDB-lite"/>
    </source>
</evidence>
<gene>
    <name evidence="2" type="ORF">NP493_537g00030</name>
</gene>
<protein>
    <submittedName>
        <fullName evidence="2">Uncharacterized protein</fullName>
    </submittedName>
</protein>
<comment type="caution">
    <text evidence="2">The sequence shown here is derived from an EMBL/GenBank/DDBJ whole genome shotgun (WGS) entry which is preliminary data.</text>
</comment>
<accession>A0AAD9KWF0</accession>
<reference evidence="2" key="1">
    <citation type="journal article" date="2023" name="Mol. Biol. Evol.">
        <title>Third-Generation Sequencing Reveals the Adaptive Role of the Epigenome in Three Deep-Sea Polychaetes.</title>
        <authorList>
            <person name="Perez M."/>
            <person name="Aroh O."/>
            <person name="Sun Y."/>
            <person name="Lan Y."/>
            <person name="Juniper S.K."/>
            <person name="Young C.R."/>
            <person name="Angers B."/>
            <person name="Qian P.Y."/>
        </authorList>
    </citation>
    <scope>NUCLEOTIDE SEQUENCE</scope>
    <source>
        <strain evidence="2">R07B-5</strain>
    </source>
</reference>
<dbReference type="EMBL" id="JAODUO010000536">
    <property type="protein sequence ID" value="KAK2178621.1"/>
    <property type="molecule type" value="Genomic_DNA"/>
</dbReference>
<feature type="region of interest" description="Disordered" evidence="1">
    <location>
        <begin position="59"/>
        <end position="91"/>
    </location>
</feature>
<name>A0AAD9KWF0_RIDPI</name>
<dbReference type="Proteomes" id="UP001209878">
    <property type="component" value="Unassembled WGS sequence"/>
</dbReference>
<feature type="region of interest" description="Disordered" evidence="1">
    <location>
        <begin position="1"/>
        <end position="42"/>
    </location>
</feature>
<organism evidence="2 3">
    <name type="scientific">Ridgeia piscesae</name>
    <name type="common">Tubeworm</name>
    <dbReference type="NCBI Taxonomy" id="27915"/>
    <lineage>
        <taxon>Eukaryota</taxon>
        <taxon>Metazoa</taxon>
        <taxon>Spiralia</taxon>
        <taxon>Lophotrochozoa</taxon>
        <taxon>Annelida</taxon>
        <taxon>Polychaeta</taxon>
        <taxon>Sedentaria</taxon>
        <taxon>Canalipalpata</taxon>
        <taxon>Sabellida</taxon>
        <taxon>Siboglinidae</taxon>
        <taxon>Ridgeia</taxon>
    </lineage>
</organism>
<evidence type="ECO:0000313" key="2">
    <source>
        <dbReference type="EMBL" id="KAK2178621.1"/>
    </source>
</evidence>
<evidence type="ECO:0000313" key="3">
    <source>
        <dbReference type="Proteomes" id="UP001209878"/>
    </source>
</evidence>
<sequence>MKMEGGTGNPDDRQNVENNNTDNTNGIDVPQEPPTREITQTDHLNKRLLNSFLEKINESTGFPVVSRIDTDAEPEIDEWNPTPDGKNAKQA</sequence>
<proteinExistence type="predicted"/>
<keyword evidence="3" id="KW-1185">Reference proteome</keyword>